<dbReference type="EMBL" id="JARKHS020024682">
    <property type="protein sequence ID" value="KAK8767980.1"/>
    <property type="molecule type" value="Genomic_DNA"/>
</dbReference>
<sequence length="115" mass="12788">MSGVDIAMVPPDGLCDYIFYTDVHYNVEQQKIMPSHGYIAFDVLKEAANSYTSTTMGTSMELGTIGGIVANDASKVKTSMEDLFRQKFVHFGMLNINKADEDFDTIKTGDLRYLS</sequence>
<keyword evidence="2" id="KW-1185">Reference proteome</keyword>
<accession>A0AAQ4DZU0</accession>
<reference evidence="1 2" key="1">
    <citation type="journal article" date="2023" name="Arcadia Sci">
        <title>De novo assembly of a long-read Amblyomma americanum tick genome.</title>
        <authorList>
            <person name="Chou S."/>
            <person name="Poskanzer K.E."/>
            <person name="Rollins M."/>
            <person name="Thuy-Boun P.S."/>
        </authorList>
    </citation>
    <scope>NUCLEOTIDE SEQUENCE [LARGE SCALE GENOMIC DNA]</scope>
    <source>
        <strain evidence="1">F_SG_1</strain>
        <tissue evidence="1">Salivary glands</tissue>
    </source>
</reference>
<name>A0AAQ4DZU0_AMBAM</name>
<evidence type="ECO:0000313" key="2">
    <source>
        <dbReference type="Proteomes" id="UP001321473"/>
    </source>
</evidence>
<organism evidence="1 2">
    <name type="scientific">Amblyomma americanum</name>
    <name type="common">Lone star tick</name>
    <dbReference type="NCBI Taxonomy" id="6943"/>
    <lineage>
        <taxon>Eukaryota</taxon>
        <taxon>Metazoa</taxon>
        <taxon>Ecdysozoa</taxon>
        <taxon>Arthropoda</taxon>
        <taxon>Chelicerata</taxon>
        <taxon>Arachnida</taxon>
        <taxon>Acari</taxon>
        <taxon>Parasitiformes</taxon>
        <taxon>Ixodida</taxon>
        <taxon>Ixodoidea</taxon>
        <taxon>Ixodidae</taxon>
        <taxon>Amblyomminae</taxon>
        <taxon>Amblyomma</taxon>
    </lineage>
</organism>
<feature type="non-terminal residue" evidence="1">
    <location>
        <position position="115"/>
    </location>
</feature>
<dbReference type="Proteomes" id="UP001321473">
    <property type="component" value="Unassembled WGS sequence"/>
</dbReference>
<evidence type="ECO:0000313" key="1">
    <source>
        <dbReference type="EMBL" id="KAK8767980.1"/>
    </source>
</evidence>
<gene>
    <name evidence="1" type="ORF">V5799_005239</name>
</gene>
<dbReference type="AlphaFoldDB" id="A0AAQ4DZU0"/>
<protein>
    <submittedName>
        <fullName evidence="1">Uncharacterized protein</fullName>
    </submittedName>
</protein>
<comment type="caution">
    <text evidence="1">The sequence shown here is derived from an EMBL/GenBank/DDBJ whole genome shotgun (WGS) entry which is preliminary data.</text>
</comment>
<proteinExistence type="predicted"/>